<evidence type="ECO:0000313" key="2">
    <source>
        <dbReference type="EMBL" id="GBP69185.1"/>
    </source>
</evidence>
<name>A0A4C1Y457_EUMVA</name>
<sequence>MGALRRRQIAACAARRAGSRHTPAMYKCLRSFKIEMMFYRLPYNFKFGSKITQPESYVGSQQMKEESVRRRVSDVEHDRKFGNIFCLPRLREIFSTCFAYLTHTEVGSSPVIRRELKAASDGAPRLNYRNAVAGAACDGPARLSLPVSSDRVARVVLLDRCPSLVSLKMNTHVLELVRQCDLVGSTTLTRRYCAQHTKKQDIRSRSGPRTLAGDAGGRRPSAARRAARVYLTIPKLKYQRVTFTAYSDLSFSSS</sequence>
<dbReference type="AlphaFoldDB" id="A0A4C1Y457"/>
<accession>A0A4C1Y457</accession>
<gene>
    <name evidence="2" type="ORF">EVAR_98257_1</name>
</gene>
<proteinExistence type="predicted"/>
<keyword evidence="3" id="KW-1185">Reference proteome</keyword>
<reference evidence="2 3" key="1">
    <citation type="journal article" date="2019" name="Commun. Biol.">
        <title>The bagworm genome reveals a unique fibroin gene that provides high tensile strength.</title>
        <authorList>
            <person name="Kono N."/>
            <person name="Nakamura H."/>
            <person name="Ohtoshi R."/>
            <person name="Tomita M."/>
            <person name="Numata K."/>
            <person name="Arakawa K."/>
        </authorList>
    </citation>
    <scope>NUCLEOTIDE SEQUENCE [LARGE SCALE GENOMIC DNA]</scope>
</reference>
<comment type="caution">
    <text evidence="2">The sequence shown here is derived from an EMBL/GenBank/DDBJ whole genome shotgun (WGS) entry which is preliminary data.</text>
</comment>
<protein>
    <submittedName>
        <fullName evidence="2">Uncharacterized protein</fullName>
    </submittedName>
</protein>
<feature type="region of interest" description="Disordered" evidence="1">
    <location>
        <begin position="198"/>
        <end position="220"/>
    </location>
</feature>
<evidence type="ECO:0000313" key="3">
    <source>
        <dbReference type="Proteomes" id="UP000299102"/>
    </source>
</evidence>
<evidence type="ECO:0000256" key="1">
    <source>
        <dbReference type="SAM" id="MobiDB-lite"/>
    </source>
</evidence>
<organism evidence="2 3">
    <name type="scientific">Eumeta variegata</name>
    <name type="common">Bagworm moth</name>
    <name type="synonym">Eumeta japonica</name>
    <dbReference type="NCBI Taxonomy" id="151549"/>
    <lineage>
        <taxon>Eukaryota</taxon>
        <taxon>Metazoa</taxon>
        <taxon>Ecdysozoa</taxon>
        <taxon>Arthropoda</taxon>
        <taxon>Hexapoda</taxon>
        <taxon>Insecta</taxon>
        <taxon>Pterygota</taxon>
        <taxon>Neoptera</taxon>
        <taxon>Endopterygota</taxon>
        <taxon>Lepidoptera</taxon>
        <taxon>Glossata</taxon>
        <taxon>Ditrysia</taxon>
        <taxon>Tineoidea</taxon>
        <taxon>Psychidae</taxon>
        <taxon>Oiketicinae</taxon>
        <taxon>Eumeta</taxon>
    </lineage>
</organism>
<dbReference type="EMBL" id="BGZK01001032">
    <property type="protein sequence ID" value="GBP69185.1"/>
    <property type="molecule type" value="Genomic_DNA"/>
</dbReference>
<dbReference type="Proteomes" id="UP000299102">
    <property type="component" value="Unassembled WGS sequence"/>
</dbReference>